<keyword evidence="5" id="KW-0227">DNA damage</keyword>
<dbReference type="PANTHER" id="PTHR10492:SF93">
    <property type="entry name" value="ATP-DEPENDENT DNA HELICASE"/>
    <property type="match status" value="1"/>
</dbReference>
<organism evidence="12 13">
    <name type="scientific">Heracleum sosnowskyi</name>
    <dbReference type="NCBI Taxonomy" id="360622"/>
    <lineage>
        <taxon>Eukaryota</taxon>
        <taxon>Viridiplantae</taxon>
        <taxon>Streptophyta</taxon>
        <taxon>Embryophyta</taxon>
        <taxon>Tracheophyta</taxon>
        <taxon>Spermatophyta</taxon>
        <taxon>Magnoliopsida</taxon>
        <taxon>eudicotyledons</taxon>
        <taxon>Gunneridae</taxon>
        <taxon>Pentapetalae</taxon>
        <taxon>asterids</taxon>
        <taxon>campanulids</taxon>
        <taxon>Apiales</taxon>
        <taxon>Apiaceae</taxon>
        <taxon>Apioideae</taxon>
        <taxon>apioid superclade</taxon>
        <taxon>Tordylieae</taxon>
        <taxon>Tordyliinae</taxon>
        <taxon>Heracleum</taxon>
    </lineage>
</organism>
<evidence type="ECO:0000256" key="2">
    <source>
        <dbReference type="ARBA" id="ARBA00022801"/>
    </source>
</evidence>
<protein>
    <recommendedName>
        <fullName evidence="5">ATP-dependent DNA helicase</fullName>
        <ecNumber evidence="5">5.6.2.3</ecNumber>
    </recommendedName>
</protein>
<evidence type="ECO:0000256" key="6">
    <source>
        <dbReference type="SAM" id="Coils"/>
    </source>
</evidence>
<evidence type="ECO:0000313" key="13">
    <source>
        <dbReference type="Proteomes" id="UP001237642"/>
    </source>
</evidence>
<sequence length="1132" mass="128262">MCLQGLPTQSSFSFRDRMNENTNDCKRRRGIKDTVLHNVFNFDIGMMKEYVRPPNKLNSVNELLEEYDKEQKDMKENVDTHINKTTLEFLFSDKTTQPCCSVHVGETKILPQYTETLLSNAFNYELGMMKLNECEDLNIPLHPLTPAEPVPPSDKLGKRGLGKKRTPLSPFSHIRHFSSKVQCSNQVPMYQSTPLPLLSSNYICEDQKMKTKFIPRKLVEKDTPALQKENCNLNIEVPPQFQKSTLPTNKCETTSHKRKASISDFGTKITCSRKSLLHPVLNVDKTEHVKRNKTFASPCTPSVDESTTYRVTKTKVKTKTNLCTPRQQLPPLKSLEQQTPRNKGKEPMYQSSQERRFNMSSRSLNYDDDPSECNTRAYNNDIEYSLIRDFGSDESDFSSGEDEGDNRNYDFSEMDTETGTVVSEYATLGAPNVQCMRSNEGITPRLGGRLYQQYVVDAFSTIEQARIFGSCLGVMYVVEFQKRGLPHVHMLIWLDSASKLNLQGNVDKFVSAEIPDPEKDPLGYAAVKAHMMHGPCGYEFPNSPCMKQHKCIRHFPKKYCPSTRRLTGNPLLILNEMQQQFYALAEIHNLLKGIGRSLKDYQTMPQPPHNYLDCSVNNLIIEETSYDITAMEKEYEGLFSQCNKEQVVVYNSVMDSVDNKKGGVFFVYGSGGCGKTYLWRTLISKLRSERKIVLPVASSGIAATLMPGGRTAHSRFKIPILLDDYSMCSISHTSDIAELIKRTSLIIWDEAPMQHRYAFECLDRSLRDIMKAVDPQRYHMPFGGITVVLAGDFRQILPVIPGAGRSQIVGACITKSKIWKIATVFKLLHNMRLNKGKDAEEVQNLTRFAKWVLDVGDGKIRPPKKKDAPDYIEEEISIPLEFCNLHSVNSVAKMIESTFTHFMENFNNPDYLSERAILTPTNQTVGHVNSAIVDMIPGEMFSYFSIDTAEDFPGSERDQLASFPPEYLNSINIPGLPLHELKLKVGVVVMLMRNLNQTLGLCNGTRMMVTKCLNHCVECEVISGQFKGTKHFIPRMELSPTETKLPFKLCRKQTPLQICYAMTINKAQGQSLEKVALYLPKSCFTHGQLYVAVSRVTSPKGLKMFINDKEGNTTNITENVVYKEIFSNLPVT</sequence>
<feature type="domain" description="Helitron helicase-like" evidence="10">
    <location>
        <begin position="449"/>
        <end position="492"/>
    </location>
</feature>
<comment type="catalytic activity">
    <reaction evidence="5">
        <text>ATP + H2O = ADP + phosphate + H(+)</text>
        <dbReference type="Rhea" id="RHEA:13065"/>
        <dbReference type="ChEBI" id="CHEBI:15377"/>
        <dbReference type="ChEBI" id="CHEBI:15378"/>
        <dbReference type="ChEBI" id="CHEBI:30616"/>
        <dbReference type="ChEBI" id="CHEBI:43474"/>
        <dbReference type="ChEBI" id="CHEBI:456216"/>
        <dbReference type="EC" id="5.6.2.3"/>
    </reaction>
</comment>
<evidence type="ECO:0000313" key="12">
    <source>
        <dbReference type="EMBL" id="KAK1358560.1"/>
    </source>
</evidence>
<feature type="coiled-coil region" evidence="6">
    <location>
        <begin position="57"/>
        <end position="84"/>
    </location>
</feature>
<keyword evidence="2 5" id="KW-0378">Hydrolase</keyword>
<evidence type="ECO:0000259" key="10">
    <source>
        <dbReference type="Pfam" id="PF14214"/>
    </source>
</evidence>
<dbReference type="GO" id="GO:0006310">
    <property type="term" value="P:DNA recombination"/>
    <property type="evidence" value="ECO:0007669"/>
    <property type="project" value="UniProtKB-KW"/>
</dbReference>
<keyword evidence="5" id="KW-0233">DNA recombination</keyword>
<dbReference type="GO" id="GO:0005524">
    <property type="term" value="F:ATP binding"/>
    <property type="evidence" value="ECO:0007669"/>
    <property type="project" value="UniProtKB-KW"/>
</dbReference>
<keyword evidence="6" id="KW-0175">Coiled coil</keyword>
<feature type="domain" description="DNA replication helicase" evidence="8">
    <location>
        <begin position="1060"/>
        <end position="1113"/>
    </location>
</feature>
<comment type="caution">
    <text evidence="12">The sequence shown here is derived from an EMBL/GenBank/DDBJ whole genome shotgun (WGS) entry which is preliminary data.</text>
</comment>
<dbReference type="GO" id="GO:0000723">
    <property type="term" value="P:telomere maintenance"/>
    <property type="evidence" value="ECO:0007669"/>
    <property type="project" value="InterPro"/>
</dbReference>
<comment type="cofactor">
    <cofactor evidence="5">
        <name>Mg(2+)</name>
        <dbReference type="ChEBI" id="CHEBI:18420"/>
    </cofactor>
</comment>
<keyword evidence="1 5" id="KW-0547">Nucleotide-binding</keyword>
<feature type="domain" description="DNA helicase Pif1-like 2B" evidence="11">
    <location>
        <begin position="966"/>
        <end position="1011"/>
    </location>
</feature>
<evidence type="ECO:0000259" key="9">
    <source>
        <dbReference type="Pfam" id="PF05970"/>
    </source>
</evidence>
<dbReference type="AlphaFoldDB" id="A0AAD8M1M1"/>
<evidence type="ECO:0000259" key="11">
    <source>
        <dbReference type="Pfam" id="PF21530"/>
    </source>
</evidence>
<evidence type="ECO:0000256" key="3">
    <source>
        <dbReference type="ARBA" id="ARBA00022806"/>
    </source>
</evidence>
<dbReference type="PANTHER" id="PTHR10492">
    <property type="match status" value="1"/>
</dbReference>
<dbReference type="Pfam" id="PF21530">
    <property type="entry name" value="Pif1_2B_dom"/>
    <property type="match status" value="1"/>
</dbReference>
<dbReference type="InterPro" id="IPR003840">
    <property type="entry name" value="DNA_helicase_dom"/>
</dbReference>
<accession>A0AAD8M1M1</accession>
<keyword evidence="3 5" id="KW-0347">Helicase</keyword>
<name>A0AAD8M1M1_9APIA</name>
<evidence type="ECO:0000256" key="4">
    <source>
        <dbReference type="ARBA" id="ARBA00022840"/>
    </source>
</evidence>
<feature type="compositionally biased region" description="Acidic residues" evidence="7">
    <location>
        <begin position="393"/>
        <end position="404"/>
    </location>
</feature>
<feature type="region of interest" description="Disordered" evidence="7">
    <location>
        <begin position="322"/>
        <end position="355"/>
    </location>
</feature>
<keyword evidence="5" id="KW-0234">DNA repair</keyword>
<gene>
    <name evidence="12" type="ORF">POM88_051816</name>
</gene>
<evidence type="ECO:0000256" key="1">
    <source>
        <dbReference type="ARBA" id="ARBA00022741"/>
    </source>
</evidence>
<dbReference type="SUPFAM" id="SSF52540">
    <property type="entry name" value="P-loop containing nucleoside triphosphate hydrolases"/>
    <property type="match status" value="2"/>
</dbReference>
<keyword evidence="13" id="KW-1185">Reference proteome</keyword>
<dbReference type="CDD" id="cd18809">
    <property type="entry name" value="SF1_C_RecD"/>
    <property type="match status" value="1"/>
</dbReference>
<dbReference type="GO" id="GO:0006281">
    <property type="term" value="P:DNA repair"/>
    <property type="evidence" value="ECO:0007669"/>
    <property type="project" value="UniProtKB-KW"/>
</dbReference>
<dbReference type="EMBL" id="JAUIZM010000011">
    <property type="protein sequence ID" value="KAK1358560.1"/>
    <property type="molecule type" value="Genomic_DNA"/>
</dbReference>
<dbReference type="GO" id="GO:0016787">
    <property type="term" value="F:hydrolase activity"/>
    <property type="evidence" value="ECO:0007669"/>
    <property type="project" value="UniProtKB-KW"/>
</dbReference>
<evidence type="ECO:0000256" key="7">
    <source>
        <dbReference type="SAM" id="MobiDB-lite"/>
    </source>
</evidence>
<dbReference type="InterPro" id="IPR027417">
    <property type="entry name" value="P-loop_NTPase"/>
</dbReference>
<proteinExistence type="inferred from homology"/>
<comment type="similarity">
    <text evidence="5">Belongs to the helicase family.</text>
</comment>
<dbReference type="Pfam" id="PF05970">
    <property type="entry name" value="PIF1"/>
    <property type="match status" value="1"/>
</dbReference>
<dbReference type="Pfam" id="PF02689">
    <property type="entry name" value="Herpes_Helicase"/>
    <property type="match status" value="1"/>
</dbReference>
<feature type="region of interest" description="Disordered" evidence="7">
    <location>
        <begin position="393"/>
        <end position="412"/>
    </location>
</feature>
<dbReference type="EC" id="5.6.2.3" evidence="5"/>
<dbReference type="Proteomes" id="UP001237642">
    <property type="component" value="Unassembled WGS sequence"/>
</dbReference>
<keyword evidence="4 5" id="KW-0067">ATP-binding</keyword>
<dbReference type="Pfam" id="PF14214">
    <property type="entry name" value="Helitron_like_N"/>
    <property type="match status" value="1"/>
</dbReference>
<dbReference type="InterPro" id="IPR049163">
    <property type="entry name" value="Pif1-like_2B_dom"/>
</dbReference>
<dbReference type="InterPro" id="IPR025476">
    <property type="entry name" value="Helitron_helicase-like"/>
</dbReference>
<evidence type="ECO:0000259" key="8">
    <source>
        <dbReference type="Pfam" id="PF02689"/>
    </source>
</evidence>
<dbReference type="GO" id="GO:0043139">
    <property type="term" value="F:5'-3' DNA helicase activity"/>
    <property type="evidence" value="ECO:0007669"/>
    <property type="project" value="UniProtKB-EC"/>
</dbReference>
<feature type="domain" description="DNA helicase Pif1-like DEAD-box helicase" evidence="9">
    <location>
        <begin position="642"/>
        <end position="864"/>
    </location>
</feature>
<reference evidence="12" key="1">
    <citation type="submission" date="2023-02" db="EMBL/GenBank/DDBJ databases">
        <title>Genome of toxic invasive species Heracleum sosnowskyi carries increased number of genes despite the absence of recent whole-genome duplications.</title>
        <authorList>
            <person name="Schelkunov M."/>
            <person name="Shtratnikova V."/>
            <person name="Makarenko M."/>
            <person name="Klepikova A."/>
            <person name="Omelchenko D."/>
            <person name="Novikova G."/>
            <person name="Obukhova E."/>
            <person name="Bogdanov V."/>
            <person name="Penin A."/>
            <person name="Logacheva M."/>
        </authorList>
    </citation>
    <scope>NUCLEOTIDE SEQUENCE</scope>
    <source>
        <strain evidence="12">Hsosn_3</strain>
        <tissue evidence="12">Leaf</tissue>
    </source>
</reference>
<dbReference type="InterPro" id="IPR010285">
    <property type="entry name" value="DNA_helicase_pif1-like_DEAD"/>
</dbReference>
<evidence type="ECO:0000256" key="5">
    <source>
        <dbReference type="RuleBase" id="RU363044"/>
    </source>
</evidence>
<dbReference type="Gene3D" id="3.40.50.300">
    <property type="entry name" value="P-loop containing nucleotide triphosphate hydrolases"/>
    <property type="match status" value="2"/>
</dbReference>
<reference evidence="12" key="2">
    <citation type="submission" date="2023-05" db="EMBL/GenBank/DDBJ databases">
        <authorList>
            <person name="Schelkunov M.I."/>
        </authorList>
    </citation>
    <scope>NUCLEOTIDE SEQUENCE</scope>
    <source>
        <strain evidence="12">Hsosn_3</strain>
        <tissue evidence="12">Leaf</tissue>
    </source>
</reference>